<dbReference type="EMBL" id="JBJQND010000006">
    <property type="protein sequence ID" value="KAL3875198.1"/>
    <property type="molecule type" value="Genomic_DNA"/>
</dbReference>
<keyword evidence="2" id="KW-1185">Reference proteome</keyword>
<accession>A0ABD3WR00</accession>
<protein>
    <submittedName>
        <fullName evidence="1">Uncharacterized protein</fullName>
    </submittedName>
</protein>
<evidence type="ECO:0000313" key="2">
    <source>
        <dbReference type="Proteomes" id="UP001634394"/>
    </source>
</evidence>
<dbReference type="AlphaFoldDB" id="A0ABD3WR00"/>
<name>A0ABD3WR00_SINWO</name>
<sequence length="220" mass="25515">MVWLKDVTDSLQTNKRKLNDANLPNNLAFQLRVGSRTLSLNLKRNHAIDPNANVYFVSEVNDGRPLLEKAHILKEEDVAYYQDKQNGAFMTVKCLRRLNGGCDRVINGNILIEDRNYDLHPAKSDITSRDLFDVPDLGTRYVLRPQRDNQGESMAAHEDTTTFKAKVVEERIRQRFSNGKEHNFFSDFTSVSRKKFSSPGKGNRKQVYYVEIYIYIYIYI</sequence>
<organism evidence="1 2">
    <name type="scientific">Sinanodonta woodiana</name>
    <name type="common">Chinese pond mussel</name>
    <name type="synonym">Anodonta woodiana</name>
    <dbReference type="NCBI Taxonomy" id="1069815"/>
    <lineage>
        <taxon>Eukaryota</taxon>
        <taxon>Metazoa</taxon>
        <taxon>Spiralia</taxon>
        <taxon>Lophotrochozoa</taxon>
        <taxon>Mollusca</taxon>
        <taxon>Bivalvia</taxon>
        <taxon>Autobranchia</taxon>
        <taxon>Heteroconchia</taxon>
        <taxon>Palaeoheterodonta</taxon>
        <taxon>Unionida</taxon>
        <taxon>Unionoidea</taxon>
        <taxon>Unionidae</taxon>
        <taxon>Unioninae</taxon>
        <taxon>Sinanodonta</taxon>
    </lineage>
</organism>
<proteinExistence type="predicted"/>
<reference evidence="1 2" key="1">
    <citation type="submission" date="2024-11" db="EMBL/GenBank/DDBJ databases">
        <title>Chromosome-level genome assembly of the freshwater bivalve Anodonta woodiana.</title>
        <authorList>
            <person name="Chen X."/>
        </authorList>
    </citation>
    <scope>NUCLEOTIDE SEQUENCE [LARGE SCALE GENOMIC DNA]</scope>
    <source>
        <strain evidence="1">MN2024</strain>
        <tissue evidence="1">Gills</tissue>
    </source>
</reference>
<evidence type="ECO:0000313" key="1">
    <source>
        <dbReference type="EMBL" id="KAL3875198.1"/>
    </source>
</evidence>
<dbReference type="Proteomes" id="UP001634394">
    <property type="component" value="Unassembled WGS sequence"/>
</dbReference>
<gene>
    <name evidence="1" type="ORF">ACJMK2_038125</name>
</gene>
<comment type="caution">
    <text evidence="1">The sequence shown here is derived from an EMBL/GenBank/DDBJ whole genome shotgun (WGS) entry which is preliminary data.</text>
</comment>